<protein>
    <submittedName>
        <fullName evidence="2">Uncharacterized protein</fullName>
    </submittedName>
</protein>
<dbReference type="OrthoDB" id="683448at2759"/>
<dbReference type="EMBL" id="CAJGYO010000016">
    <property type="protein sequence ID" value="CAD6270984.1"/>
    <property type="molecule type" value="Genomic_DNA"/>
</dbReference>
<feature type="compositionally biased region" description="Acidic residues" evidence="1">
    <location>
        <begin position="229"/>
        <end position="239"/>
    </location>
</feature>
<evidence type="ECO:0000313" key="2">
    <source>
        <dbReference type="EMBL" id="CAD6270984.1"/>
    </source>
</evidence>
<reference evidence="2" key="1">
    <citation type="submission" date="2020-10" db="EMBL/GenBank/DDBJ databases">
        <authorList>
            <person name="Han B."/>
            <person name="Lu T."/>
            <person name="Zhao Q."/>
            <person name="Huang X."/>
            <person name="Zhao Y."/>
        </authorList>
    </citation>
    <scope>NUCLEOTIDE SEQUENCE</scope>
</reference>
<comment type="caution">
    <text evidence="2">The sequence shown here is derived from an EMBL/GenBank/DDBJ whole genome shotgun (WGS) entry which is preliminary data.</text>
</comment>
<dbReference type="PANTHER" id="PTHR34397:SF21">
    <property type="entry name" value="TF-B3 DOMAIN-CONTAINING PROTEIN"/>
    <property type="match status" value="1"/>
</dbReference>
<feature type="compositionally biased region" description="Basic and acidic residues" evidence="1">
    <location>
        <begin position="387"/>
        <end position="406"/>
    </location>
</feature>
<keyword evidence="3" id="KW-1185">Reference proteome</keyword>
<feature type="compositionally biased region" description="Basic residues" evidence="1">
    <location>
        <begin position="214"/>
        <end position="226"/>
    </location>
</feature>
<evidence type="ECO:0000313" key="3">
    <source>
        <dbReference type="Proteomes" id="UP000604825"/>
    </source>
</evidence>
<feature type="region of interest" description="Disordered" evidence="1">
    <location>
        <begin position="387"/>
        <end position="416"/>
    </location>
</feature>
<dbReference type="AlphaFoldDB" id="A0A811RME1"/>
<feature type="compositionally biased region" description="Basic and acidic residues" evidence="1">
    <location>
        <begin position="136"/>
        <end position="155"/>
    </location>
</feature>
<organism evidence="2 3">
    <name type="scientific">Miscanthus lutarioriparius</name>
    <dbReference type="NCBI Taxonomy" id="422564"/>
    <lineage>
        <taxon>Eukaryota</taxon>
        <taxon>Viridiplantae</taxon>
        <taxon>Streptophyta</taxon>
        <taxon>Embryophyta</taxon>
        <taxon>Tracheophyta</taxon>
        <taxon>Spermatophyta</taxon>
        <taxon>Magnoliopsida</taxon>
        <taxon>Liliopsida</taxon>
        <taxon>Poales</taxon>
        <taxon>Poaceae</taxon>
        <taxon>PACMAD clade</taxon>
        <taxon>Panicoideae</taxon>
        <taxon>Andropogonodae</taxon>
        <taxon>Andropogoneae</taxon>
        <taxon>Saccharinae</taxon>
        <taxon>Miscanthus</taxon>
    </lineage>
</organism>
<accession>A0A811RME1</accession>
<evidence type="ECO:0000256" key="1">
    <source>
        <dbReference type="SAM" id="MobiDB-lite"/>
    </source>
</evidence>
<feature type="compositionally biased region" description="Basic and acidic residues" evidence="1">
    <location>
        <begin position="97"/>
        <end position="108"/>
    </location>
</feature>
<dbReference type="PANTHER" id="PTHR34397">
    <property type="entry name" value="OS05G0237600 PROTEIN"/>
    <property type="match status" value="1"/>
</dbReference>
<name>A0A811RME1_9POAL</name>
<proteinExistence type="predicted"/>
<feature type="region of interest" description="Disordered" evidence="1">
    <location>
        <begin position="210"/>
        <end position="239"/>
    </location>
</feature>
<gene>
    <name evidence="2" type="ORF">NCGR_LOCUS54271</name>
</gene>
<sequence length="416" mass="44811">MENNGGESPSVGASKVKKATDFFPNKAHVTDALRTILARLDASDPVLVYEKQMPPSDRSKGQNRLLMSCKCESKRAAFASIFTEAEMPLVHRPQPLKTEDEKHDSKDKGKGKKKKEGGEDDNNSKVCCGNNNGKHKMTDDGGGKEDADKDDEQGNKQRSTVQGLAVEAYDCDGRAYELNLKYLSCNTAYRIIGPDYTVFLKNNGLLVGGGGGVTRKRSGKRKKRRSSLPDEEPDDEQTAVRDDADDILMELWAFRSPKLSIGEKDQPDGALGLLLLHHRGGEAGQGQGQVRVGGAAATEEVRVAGPQEPEVVVDVEQPQQNSHGGMATQGEDMVAAGDCAGNAATVVDDATGNKLGDAAPRSTRDMPLRPLERLIAVWLSFLSSDADQSHTDVNDNGEADAHDKQGPSKVDQSDEV</sequence>
<feature type="region of interest" description="Disordered" evidence="1">
    <location>
        <begin position="89"/>
        <end position="161"/>
    </location>
</feature>
<dbReference type="Proteomes" id="UP000604825">
    <property type="component" value="Unassembled WGS sequence"/>
</dbReference>